<reference evidence="2" key="1">
    <citation type="journal article" date="2011" name="Science">
        <title>The plant cell wall-decomposing machinery underlies the functional diversity of forest fungi.</title>
        <authorList>
            <person name="Eastwood D.C."/>
            <person name="Floudas D."/>
            <person name="Binder M."/>
            <person name="Majcherczyk A."/>
            <person name="Schneider P."/>
            <person name="Aerts A."/>
            <person name="Asiegbu F.O."/>
            <person name="Baker S.E."/>
            <person name="Barry K."/>
            <person name="Bendiksby M."/>
            <person name="Blumentritt M."/>
            <person name="Coutinho P.M."/>
            <person name="Cullen D."/>
            <person name="de Vries R.P."/>
            <person name="Gathman A."/>
            <person name="Goodell B."/>
            <person name="Henrissat B."/>
            <person name="Ihrmark K."/>
            <person name="Kauserud H."/>
            <person name="Kohler A."/>
            <person name="LaButti K."/>
            <person name="Lapidus A."/>
            <person name="Lavin J.L."/>
            <person name="Lee Y.-H."/>
            <person name="Lindquist E."/>
            <person name="Lilly W."/>
            <person name="Lucas S."/>
            <person name="Morin E."/>
            <person name="Murat C."/>
            <person name="Oguiza J.A."/>
            <person name="Park J."/>
            <person name="Pisabarro A.G."/>
            <person name="Riley R."/>
            <person name="Rosling A."/>
            <person name="Salamov A."/>
            <person name="Schmidt O."/>
            <person name="Schmutz J."/>
            <person name="Skrede I."/>
            <person name="Stenlid J."/>
            <person name="Wiebenga A."/>
            <person name="Xie X."/>
            <person name="Kuees U."/>
            <person name="Hibbett D.S."/>
            <person name="Hoffmeister D."/>
            <person name="Hoegberg N."/>
            <person name="Martin F."/>
            <person name="Grigoriev I.V."/>
            <person name="Watkinson S.C."/>
        </authorList>
    </citation>
    <scope>NUCLEOTIDE SEQUENCE [LARGE SCALE GENOMIC DNA]</scope>
    <source>
        <strain evidence="2">strain S7.3</strain>
    </source>
</reference>
<dbReference type="InParanoid" id="F8PWG3"/>
<dbReference type="Proteomes" id="UP000008063">
    <property type="component" value="Unassembled WGS sequence"/>
</dbReference>
<sequence length="398" mass="45635">MTGREHWDIQRSIVAVICGRASPTFLRVIRAMIDFIYQAQAPVHSAASIVALEMTLGEFHREKDAILQAGVRKGKNGPFKLFWIPKLELMQSFGRAILQMGSIMQYTTDVTERLLITHFKHPFSNGKNHRSDFELHLMNTLVEAEEETIFFEMNPEDEWISRVLPEEKSIQGIRTAQNLFLKGILSEDCRAAFHTNSAPDLPKVSINQAAQKFGLKDFFIRYAIANGDRGDALSFNDVHVWFKFRIQLFSVHRPNCDPVLVNKIFDEKTVSEVAQVRMIFQPVSQKGGADLPIWLKETLLYIQNFDFTWRGRDDMVLEEPDINMYLVERSFSSVLDSSGQRMRAGEIIPLVSVSHAVGLIPHFGHTIDPQLTMNNSLKIPIFFYLNHYADKELYQTLL</sequence>
<dbReference type="OrthoDB" id="2688098at2759"/>
<evidence type="ECO:0000313" key="1">
    <source>
        <dbReference type="EMBL" id="EGO00287.1"/>
    </source>
</evidence>
<proteinExistence type="predicted"/>
<accession>F8PWG3</accession>
<name>F8PWG3_SERL3</name>
<dbReference type="EMBL" id="GL945479">
    <property type="protein sequence ID" value="EGO00287.1"/>
    <property type="molecule type" value="Genomic_DNA"/>
</dbReference>
<organism evidence="2">
    <name type="scientific">Serpula lacrymans var. lacrymans (strain S7.3)</name>
    <name type="common">Dry rot fungus</name>
    <dbReference type="NCBI Taxonomy" id="936435"/>
    <lineage>
        <taxon>Eukaryota</taxon>
        <taxon>Fungi</taxon>
        <taxon>Dikarya</taxon>
        <taxon>Basidiomycota</taxon>
        <taxon>Agaricomycotina</taxon>
        <taxon>Agaricomycetes</taxon>
        <taxon>Agaricomycetidae</taxon>
        <taxon>Boletales</taxon>
        <taxon>Coniophorineae</taxon>
        <taxon>Serpulaceae</taxon>
        <taxon>Serpula</taxon>
    </lineage>
</organism>
<dbReference type="AlphaFoldDB" id="F8PWG3"/>
<gene>
    <name evidence="1" type="ORF">SERLA73DRAFT_152329</name>
</gene>
<evidence type="ECO:0000313" key="2">
    <source>
        <dbReference type="Proteomes" id="UP000008063"/>
    </source>
</evidence>
<dbReference type="HOGENOM" id="CLU_006344_10_0_1"/>
<protein>
    <submittedName>
        <fullName evidence="1">Uncharacterized protein</fullName>
    </submittedName>
</protein>
<keyword evidence="2" id="KW-1185">Reference proteome</keyword>